<evidence type="ECO:0000313" key="6">
    <source>
        <dbReference type="Proteomes" id="UP001447188"/>
    </source>
</evidence>
<sequence length="251" mass="27897">MDNAPSLKLLLPCHDLDEIMIDVSIRLRHAILQGDLLLAKRILKNHPKSLYNPDIVGNTSLHIAAEKGHLGIVQHLVEEEQHERDGVSKNNNGDTPLMLAAGEGHEEVVHCIVSRFSRCIDWRNKLGVTAMMHAAKNGCDAVVNMLLDLGAEADVVDVLGNTSLHYASAYGHLKVIRSLVERGSNCEKPNRQGFTPLEYSYSQQAEQYFVNLIQERDKRWASDNARSRAATPIFGRSEKTTPQRQRASSGS</sequence>
<feature type="repeat" description="ANK" evidence="3">
    <location>
        <begin position="126"/>
        <end position="158"/>
    </location>
</feature>
<evidence type="ECO:0000256" key="2">
    <source>
        <dbReference type="ARBA" id="ARBA00023043"/>
    </source>
</evidence>
<keyword evidence="6" id="KW-1185">Reference proteome</keyword>
<protein>
    <submittedName>
        <fullName evidence="5">Vacuolar protein sorting-associated protein 74</fullName>
    </submittedName>
</protein>
<dbReference type="InterPro" id="IPR002110">
    <property type="entry name" value="Ankyrin_rpt"/>
</dbReference>
<proteinExistence type="predicted"/>
<dbReference type="Gene3D" id="1.25.40.20">
    <property type="entry name" value="Ankyrin repeat-containing domain"/>
    <property type="match status" value="1"/>
</dbReference>
<reference evidence="5 6" key="1">
    <citation type="submission" date="2024-02" db="EMBL/GenBank/DDBJ databases">
        <title>Discinaceae phylogenomics.</title>
        <authorList>
            <person name="Dirks A.C."/>
            <person name="James T.Y."/>
        </authorList>
    </citation>
    <scope>NUCLEOTIDE SEQUENCE [LARGE SCALE GENOMIC DNA]</scope>
    <source>
        <strain evidence="5 6">ACD0624</strain>
    </source>
</reference>
<dbReference type="PANTHER" id="PTHR23206:SF7">
    <property type="entry name" value="PROTEIN KINASE DOMAIN-CONTAINING PROTEIN"/>
    <property type="match status" value="1"/>
</dbReference>
<evidence type="ECO:0000256" key="3">
    <source>
        <dbReference type="PROSITE-ProRule" id="PRU00023"/>
    </source>
</evidence>
<dbReference type="InterPro" id="IPR051631">
    <property type="entry name" value="Ankyrin-KH/SAM_domain"/>
</dbReference>
<gene>
    <name evidence="5" type="primary">VPS74_2</name>
    <name evidence="5" type="ORF">Q9L58_003199</name>
</gene>
<organism evidence="5 6">
    <name type="scientific">Discina gigas</name>
    <dbReference type="NCBI Taxonomy" id="1032678"/>
    <lineage>
        <taxon>Eukaryota</taxon>
        <taxon>Fungi</taxon>
        <taxon>Dikarya</taxon>
        <taxon>Ascomycota</taxon>
        <taxon>Pezizomycotina</taxon>
        <taxon>Pezizomycetes</taxon>
        <taxon>Pezizales</taxon>
        <taxon>Discinaceae</taxon>
        <taxon>Discina</taxon>
    </lineage>
</organism>
<dbReference type="PRINTS" id="PR01415">
    <property type="entry name" value="ANKYRIN"/>
</dbReference>
<dbReference type="Pfam" id="PF12796">
    <property type="entry name" value="Ank_2"/>
    <property type="match status" value="2"/>
</dbReference>
<dbReference type="SMART" id="SM00248">
    <property type="entry name" value="ANK"/>
    <property type="match status" value="4"/>
</dbReference>
<dbReference type="Proteomes" id="UP001447188">
    <property type="component" value="Unassembled WGS sequence"/>
</dbReference>
<feature type="repeat" description="ANK" evidence="3">
    <location>
        <begin position="56"/>
        <end position="78"/>
    </location>
</feature>
<dbReference type="EMBL" id="JBBBZM010000030">
    <property type="protein sequence ID" value="KAL0637809.1"/>
    <property type="molecule type" value="Genomic_DNA"/>
</dbReference>
<name>A0ABR3GPF2_9PEZI</name>
<feature type="region of interest" description="Disordered" evidence="4">
    <location>
        <begin position="221"/>
        <end position="251"/>
    </location>
</feature>
<keyword evidence="1" id="KW-0677">Repeat</keyword>
<feature type="compositionally biased region" description="Polar residues" evidence="4">
    <location>
        <begin position="242"/>
        <end position="251"/>
    </location>
</feature>
<dbReference type="PROSITE" id="PS50297">
    <property type="entry name" value="ANK_REP_REGION"/>
    <property type="match status" value="3"/>
</dbReference>
<dbReference type="InterPro" id="IPR036770">
    <property type="entry name" value="Ankyrin_rpt-contain_sf"/>
</dbReference>
<evidence type="ECO:0000313" key="5">
    <source>
        <dbReference type="EMBL" id="KAL0637809.1"/>
    </source>
</evidence>
<comment type="caution">
    <text evidence="5">The sequence shown here is derived from an EMBL/GenBank/DDBJ whole genome shotgun (WGS) entry which is preliminary data.</text>
</comment>
<feature type="repeat" description="ANK" evidence="3">
    <location>
        <begin position="159"/>
        <end position="191"/>
    </location>
</feature>
<dbReference type="PANTHER" id="PTHR23206">
    <property type="entry name" value="MASK PROTEIN"/>
    <property type="match status" value="1"/>
</dbReference>
<evidence type="ECO:0000256" key="1">
    <source>
        <dbReference type="ARBA" id="ARBA00022737"/>
    </source>
</evidence>
<keyword evidence="2 3" id="KW-0040">ANK repeat</keyword>
<dbReference type="PROSITE" id="PS50088">
    <property type="entry name" value="ANK_REPEAT"/>
    <property type="match status" value="3"/>
</dbReference>
<evidence type="ECO:0000256" key="4">
    <source>
        <dbReference type="SAM" id="MobiDB-lite"/>
    </source>
</evidence>
<accession>A0ABR3GPF2</accession>
<dbReference type="SUPFAM" id="SSF48403">
    <property type="entry name" value="Ankyrin repeat"/>
    <property type="match status" value="1"/>
</dbReference>